<evidence type="ECO:0000256" key="3">
    <source>
        <dbReference type="ARBA" id="ARBA00022475"/>
    </source>
</evidence>
<comment type="caution">
    <text evidence="6">The sequence shown here is derived from an EMBL/GenBank/DDBJ whole genome shotgun (WGS) entry which is preliminary data.</text>
</comment>
<dbReference type="PANTHER" id="PTHR43297">
    <property type="entry name" value="OLIGOPEPTIDE TRANSPORT ATP-BINDING PROTEIN APPD"/>
    <property type="match status" value="1"/>
</dbReference>
<dbReference type="RefSeq" id="WP_006883347.1">
    <property type="nucleotide sequence ID" value="NZ_AOIU01000018.1"/>
</dbReference>
<organism evidence="6 7">
    <name type="scientific">Halosimplex carlsbadense 2-9-1</name>
    <dbReference type="NCBI Taxonomy" id="797114"/>
    <lineage>
        <taxon>Archaea</taxon>
        <taxon>Methanobacteriati</taxon>
        <taxon>Methanobacteriota</taxon>
        <taxon>Stenosarchaea group</taxon>
        <taxon>Halobacteria</taxon>
        <taxon>Halobacteriales</taxon>
        <taxon>Haloarculaceae</taxon>
        <taxon>Halosimplex</taxon>
    </lineage>
</organism>
<dbReference type="PANTHER" id="PTHR43297:SF2">
    <property type="entry name" value="DIPEPTIDE TRANSPORT ATP-BINDING PROTEIN DPPD"/>
    <property type="match status" value="1"/>
</dbReference>
<evidence type="ECO:0000256" key="4">
    <source>
        <dbReference type="ARBA" id="ARBA00023136"/>
    </source>
</evidence>
<dbReference type="OrthoDB" id="241269at2157"/>
<dbReference type="Pfam" id="PF00005">
    <property type="entry name" value="ABC_tran"/>
    <property type="match status" value="1"/>
</dbReference>
<gene>
    <name evidence="6" type="ORF">C475_08356</name>
</gene>
<evidence type="ECO:0000256" key="1">
    <source>
        <dbReference type="ARBA" id="ARBA00004370"/>
    </source>
</evidence>
<dbReference type="InterPro" id="IPR050388">
    <property type="entry name" value="ABC_Ni/Peptide_Import"/>
</dbReference>
<sequence length="280" mass="29101">MATPPVDAPRDDPDDSVLTVERLSVAYGSDEVLDRLDLSVARGERLAVLGEGASGKTTLARSLVAGLSAPAQVSGSVSYRPVDGDPVSVFDLADDERERFRRETVAVATGDAGGFDSTSTDRGQFQPALRATGTDEARAERLLSALGLDADRVLDARPRQLNAAATQLAALARAALAGPAVLVVDDCRAAVGHLVRGDRLDRFESAVGLGTDTGGADGDGPESPTVVALGAELPALAALADRLAVLHDGHVVEAGPTERLLDEPSHPHTRRLVEFYGGSR</sequence>
<dbReference type="InterPro" id="IPR027417">
    <property type="entry name" value="P-loop_NTPase"/>
</dbReference>
<comment type="subcellular location">
    <subcellularLocation>
        <location evidence="1">Membrane</location>
    </subcellularLocation>
</comment>
<dbReference type="EMBL" id="AOIU01000018">
    <property type="protein sequence ID" value="ELZ26932.1"/>
    <property type="molecule type" value="Genomic_DNA"/>
</dbReference>
<feature type="domain" description="ABC transporter" evidence="5">
    <location>
        <begin position="18"/>
        <end position="273"/>
    </location>
</feature>
<accession>M0CWW7</accession>
<dbReference type="GO" id="GO:0016887">
    <property type="term" value="F:ATP hydrolysis activity"/>
    <property type="evidence" value="ECO:0007669"/>
    <property type="project" value="InterPro"/>
</dbReference>
<dbReference type="GO" id="GO:0016020">
    <property type="term" value="C:membrane"/>
    <property type="evidence" value="ECO:0007669"/>
    <property type="project" value="UniProtKB-SubCell"/>
</dbReference>
<dbReference type="PROSITE" id="PS50893">
    <property type="entry name" value="ABC_TRANSPORTER_2"/>
    <property type="match status" value="1"/>
</dbReference>
<dbReference type="STRING" id="797114.C475_08356"/>
<keyword evidence="2" id="KW-0813">Transport</keyword>
<reference evidence="6 7" key="1">
    <citation type="journal article" date="2014" name="PLoS Genet.">
        <title>Phylogenetically driven sequencing of extremely halophilic archaea reveals strategies for static and dynamic osmo-response.</title>
        <authorList>
            <person name="Becker E.A."/>
            <person name="Seitzer P.M."/>
            <person name="Tritt A."/>
            <person name="Larsen D."/>
            <person name="Krusor M."/>
            <person name="Yao A.I."/>
            <person name="Wu D."/>
            <person name="Madern D."/>
            <person name="Eisen J.A."/>
            <person name="Darling A.E."/>
            <person name="Facciotti M.T."/>
        </authorList>
    </citation>
    <scope>NUCLEOTIDE SEQUENCE [LARGE SCALE GENOMIC DNA]</scope>
    <source>
        <strain evidence="6 7">2-9-1</strain>
    </source>
</reference>
<dbReference type="InterPro" id="IPR003439">
    <property type="entry name" value="ABC_transporter-like_ATP-bd"/>
</dbReference>
<evidence type="ECO:0000259" key="5">
    <source>
        <dbReference type="PROSITE" id="PS50893"/>
    </source>
</evidence>
<protein>
    <submittedName>
        <fullName evidence="6">Oligopeptide/dipeptide ABC transporter, ATPase subunit</fullName>
    </submittedName>
</protein>
<keyword evidence="7" id="KW-1185">Reference proteome</keyword>
<keyword evidence="4" id="KW-0472">Membrane</keyword>
<dbReference type="Proteomes" id="UP000011626">
    <property type="component" value="Unassembled WGS sequence"/>
</dbReference>
<dbReference type="Gene3D" id="3.40.50.300">
    <property type="entry name" value="P-loop containing nucleotide triphosphate hydrolases"/>
    <property type="match status" value="1"/>
</dbReference>
<dbReference type="AlphaFoldDB" id="M0CWW7"/>
<dbReference type="GO" id="GO:0005524">
    <property type="term" value="F:ATP binding"/>
    <property type="evidence" value="ECO:0007669"/>
    <property type="project" value="InterPro"/>
</dbReference>
<dbReference type="SUPFAM" id="SSF52540">
    <property type="entry name" value="P-loop containing nucleoside triphosphate hydrolases"/>
    <property type="match status" value="1"/>
</dbReference>
<evidence type="ECO:0000313" key="7">
    <source>
        <dbReference type="Proteomes" id="UP000011626"/>
    </source>
</evidence>
<keyword evidence="3" id="KW-1003">Cell membrane</keyword>
<evidence type="ECO:0000313" key="6">
    <source>
        <dbReference type="EMBL" id="ELZ26932.1"/>
    </source>
</evidence>
<evidence type="ECO:0000256" key="2">
    <source>
        <dbReference type="ARBA" id="ARBA00022448"/>
    </source>
</evidence>
<dbReference type="eggNOG" id="arCOG00181">
    <property type="taxonomic scope" value="Archaea"/>
</dbReference>
<name>M0CWW7_9EURY</name>
<proteinExistence type="predicted"/>